<gene>
    <name evidence="3" type="ORF">AXG93_2685s1010</name>
</gene>
<protein>
    <submittedName>
        <fullName evidence="3">Uncharacterized protein</fullName>
    </submittedName>
</protein>
<keyword evidence="2" id="KW-0472">Membrane</keyword>
<dbReference type="EMBL" id="LVLJ01000654">
    <property type="protein sequence ID" value="OAE33437.1"/>
    <property type="molecule type" value="Genomic_DNA"/>
</dbReference>
<feature type="transmembrane region" description="Helical" evidence="2">
    <location>
        <begin position="59"/>
        <end position="78"/>
    </location>
</feature>
<feature type="compositionally biased region" description="Basic and acidic residues" evidence="1">
    <location>
        <begin position="209"/>
        <end position="219"/>
    </location>
</feature>
<evidence type="ECO:0000256" key="1">
    <source>
        <dbReference type="SAM" id="MobiDB-lite"/>
    </source>
</evidence>
<organism evidence="3 4">
    <name type="scientific">Marchantia polymorpha subsp. ruderalis</name>
    <dbReference type="NCBI Taxonomy" id="1480154"/>
    <lineage>
        <taxon>Eukaryota</taxon>
        <taxon>Viridiplantae</taxon>
        <taxon>Streptophyta</taxon>
        <taxon>Embryophyta</taxon>
        <taxon>Marchantiophyta</taxon>
        <taxon>Marchantiopsida</taxon>
        <taxon>Marchantiidae</taxon>
        <taxon>Marchantiales</taxon>
        <taxon>Marchantiaceae</taxon>
        <taxon>Marchantia</taxon>
    </lineage>
</organism>
<sequence length="280" mass="30810">MPKATDEADRAGIWHFQNTKSMSNQGRERGMRIRDWVWDGGDKQASSIGELAHRFRRSVALNMITSAVIMAIIIRALLHDTRGLKTEAHGVQEPRTKAAIGVQSNGGPSRYCLGQRGRYGDRDRISGTGNAWRPISALQRIRRWWVLVTSDSCLPAIRRPRLWAFGVLLVETKPRSSKGLSGGEQGRREEEEEEPEEEQQQSNPSLGRRSKEQGGRRAAETTAVLSGDASVQHGRLKGLVLSKAGGGGYLLDLGSSSFVLGGRLPFLGPRSLFEVSLITL</sequence>
<accession>A0A176WJW2</accession>
<keyword evidence="4" id="KW-1185">Reference proteome</keyword>
<evidence type="ECO:0000313" key="3">
    <source>
        <dbReference type="EMBL" id="OAE33437.1"/>
    </source>
</evidence>
<feature type="compositionally biased region" description="Acidic residues" evidence="1">
    <location>
        <begin position="190"/>
        <end position="199"/>
    </location>
</feature>
<dbReference type="Proteomes" id="UP000077202">
    <property type="component" value="Unassembled WGS sequence"/>
</dbReference>
<feature type="region of interest" description="Disordered" evidence="1">
    <location>
        <begin position="175"/>
        <end position="224"/>
    </location>
</feature>
<keyword evidence="2" id="KW-0812">Transmembrane</keyword>
<dbReference type="AlphaFoldDB" id="A0A176WJW2"/>
<evidence type="ECO:0000256" key="2">
    <source>
        <dbReference type="SAM" id="Phobius"/>
    </source>
</evidence>
<proteinExistence type="predicted"/>
<keyword evidence="2" id="KW-1133">Transmembrane helix</keyword>
<name>A0A176WJW2_MARPO</name>
<comment type="caution">
    <text evidence="3">The sequence shown here is derived from an EMBL/GenBank/DDBJ whole genome shotgun (WGS) entry which is preliminary data.</text>
</comment>
<reference evidence="3" key="1">
    <citation type="submission" date="2016-03" db="EMBL/GenBank/DDBJ databases">
        <title>Mechanisms controlling the formation of the plant cell surface in tip-growing cells are functionally conserved among land plants.</title>
        <authorList>
            <person name="Honkanen S."/>
            <person name="Jones V.A."/>
            <person name="Morieri G."/>
            <person name="Champion C."/>
            <person name="Hetherington A.J."/>
            <person name="Kelly S."/>
            <person name="Saint-Marcoux D."/>
            <person name="Proust H."/>
            <person name="Prescott H."/>
            <person name="Dolan L."/>
        </authorList>
    </citation>
    <scope>NUCLEOTIDE SEQUENCE [LARGE SCALE GENOMIC DNA]</scope>
    <source>
        <tissue evidence="3">Whole gametophyte</tissue>
    </source>
</reference>
<evidence type="ECO:0000313" key="4">
    <source>
        <dbReference type="Proteomes" id="UP000077202"/>
    </source>
</evidence>